<dbReference type="GO" id="GO:0005524">
    <property type="term" value="F:ATP binding"/>
    <property type="evidence" value="ECO:0007669"/>
    <property type="project" value="UniProtKB-KW"/>
</dbReference>
<feature type="binding site" evidence="1">
    <location>
        <begin position="199"/>
        <end position="206"/>
    </location>
    <ligand>
        <name>ATP</name>
        <dbReference type="ChEBI" id="CHEBI:30616"/>
    </ligand>
</feature>
<dbReference type="InterPro" id="IPR003812">
    <property type="entry name" value="Fido"/>
</dbReference>
<keyword evidence="1" id="KW-0547">Nucleotide-binding</keyword>
<dbReference type="SUPFAM" id="SSF140931">
    <property type="entry name" value="Fic-like"/>
    <property type="match status" value="1"/>
</dbReference>
<sequence length="350" mass="39098">MPLAARDPVTYRREFVESYVPNESWLMPQALAEELYRSGSMQEQLPAGTYARRVLEQLRIDLSWSSSSLEGNRYDMKATEELFTRGTGASDADTVMLLNHKAAIEFLVDAVPLQGLSTSLIRNLHAVLMQDLLMDTDALGVIRKNIVNISDTAYVPTQVPAILQEMLDAIIDKARHIKNPVEGAFFLWVNLSYLQPFADGNKRTSRLAANIPLMLYNCAPLSFLDVDPHSYARAMLGVYEFRDVALAVDLFAWTYRRSLKKYGAAMESAGVPDPLRVRYRPGLTAAIGLVVRDRKSAQAAVDELGLTEDQAPGFRTMLLDELKKLEVFNSARYGLALSAVQAWIDANRPH</sequence>
<reference evidence="3 4" key="1">
    <citation type="submission" date="2018-08" db="EMBL/GenBank/DDBJ databases">
        <title>Comparative analysis of Burkholderia isolates from Puerto Rico.</title>
        <authorList>
            <person name="Hall C."/>
            <person name="Sahl J."/>
            <person name="Wagner D."/>
        </authorList>
    </citation>
    <scope>NUCLEOTIDE SEQUENCE [LARGE SCALE GENOMIC DNA]</scope>
    <source>
        <strain evidence="3 4">Bp8964</strain>
    </source>
</reference>
<dbReference type="AlphaFoldDB" id="A0AB74DE56"/>
<name>A0AB74DE56_9BURK</name>
<dbReference type="EMBL" id="QTNY01000002">
    <property type="protein sequence ID" value="RQP83514.1"/>
    <property type="molecule type" value="Genomic_DNA"/>
</dbReference>
<evidence type="ECO:0000313" key="3">
    <source>
        <dbReference type="EMBL" id="RQP83514.1"/>
    </source>
</evidence>
<dbReference type="InterPro" id="IPR040198">
    <property type="entry name" value="Fido_containing"/>
</dbReference>
<comment type="caution">
    <text evidence="3">The sequence shown here is derived from an EMBL/GenBank/DDBJ whole genome shotgun (WGS) entry which is preliminary data.</text>
</comment>
<accession>A0AB74DE56</accession>
<keyword evidence="1" id="KW-0067">ATP-binding</keyword>
<dbReference type="Pfam" id="PF02661">
    <property type="entry name" value="Fic"/>
    <property type="match status" value="1"/>
</dbReference>
<dbReference type="Proteomes" id="UP000273734">
    <property type="component" value="Unassembled WGS sequence"/>
</dbReference>
<dbReference type="Gene3D" id="1.10.3290.10">
    <property type="entry name" value="Fido-like domain"/>
    <property type="match status" value="1"/>
</dbReference>
<gene>
    <name evidence="3" type="ORF">DF015_04760</name>
</gene>
<evidence type="ECO:0000259" key="2">
    <source>
        <dbReference type="PROSITE" id="PS51459"/>
    </source>
</evidence>
<protein>
    <submittedName>
        <fullName evidence="3">Fic family protein</fullName>
    </submittedName>
</protein>
<dbReference type="InterPro" id="IPR036597">
    <property type="entry name" value="Fido-like_dom_sf"/>
</dbReference>
<evidence type="ECO:0000256" key="1">
    <source>
        <dbReference type="PIRSR" id="PIRSR640198-2"/>
    </source>
</evidence>
<feature type="domain" description="Fido" evidence="2">
    <location>
        <begin position="116"/>
        <end position="256"/>
    </location>
</feature>
<proteinExistence type="predicted"/>
<evidence type="ECO:0000313" key="4">
    <source>
        <dbReference type="Proteomes" id="UP000273734"/>
    </source>
</evidence>
<dbReference type="PANTHER" id="PTHR13504">
    <property type="entry name" value="FIDO DOMAIN-CONTAINING PROTEIN DDB_G0283145"/>
    <property type="match status" value="1"/>
</dbReference>
<dbReference type="PROSITE" id="PS51459">
    <property type="entry name" value="FIDO"/>
    <property type="match status" value="1"/>
</dbReference>
<dbReference type="PANTHER" id="PTHR13504:SF38">
    <property type="entry name" value="FIDO DOMAIN-CONTAINING PROTEIN"/>
    <property type="match status" value="1"/>
</dbReference>
<organism evidence="3 4">
    <name type="scientific">Burkholderia ubonensis</name>
    <dbReference type="NCBI Taxonomy" id="101571"/>
    <lineage>
        <taxon>Bacteria</taxon>
        <taxon>Pseudomonadati</taxon>
        <taxon>Pseudomonadota</taxon>
        <taxon>Betaproteobacteria</taxon>
        <taxon>Burkholderiales</taxon>
        <taxon>Burkholderiaceae</taxon>
        <taxon>Burkholderia</taxon>
        <taxon>Burkholderia cepacia complex</taxon>
    </lineage>
</organism>